<dbReference type="Proteomes" id="UP000030060">
    <property type="component" value="Unassembled WGS sequence"/>
</dbReference>
<comment type="caution">
    <text evidence="1">The sequence shown here is derived from an EMBL/GenBank/DDBJ whole genome shotgun (WGS) entry which is preliminary data.</text>
</comment>
<name>A0A0A1YX63_PSEFL</name>
<evidence type="ECO:0000313" key="2">
    <source>
        <dbReference type="Proteomes" id="UP000030060"/>
    </source>
</evidence>
<gene>
    <name evidence="1" type="ORF">K814_0123225</name>
</gene>
<dbReference type="AlphaFoldDB" id="A0A0A1YX63"/>
<dbReference type="SUPFAM" id="SSF53448">
    <property type="entry name" value="Nucleotide-diphospho-sugar transferases"/>
    <property type="match status" value="1"/>
</dbReference>
<dbReference type="OrthoDB" id="9178965at2"/>
<protein>
    <submittedName>
        <fullName evidence="1">Uncharacterized protein</fullName>
    </submittedName>
</protein>
<organism evidence="1 2">
    <name type="scientific">Pseudomonas fluorescens LMG 5329</name>
    <dbReference type="NCBI Taxonomy" id="1324332"/>
    <lineage>
        <taxon>Bacteria</taxon>
        <taxon>Pseudomonadati</taxon>
        <taxon>Pseudomonadota</taxon>
        <taxon>Gammaproteobacteria</taxon>
        <taxon>Pseudomonadales</taxon>
        <taxon>Pseudomonadaceae</taxon>
        <taxon>Pseudomonas</taxon>
    </lineage>
</organism>
<dbReference type="EMBL" id="ASGY01000179">
    <property type="protein sequence ID" value="KGE65569.1"/>
    <property type="molecule type" value="Genomic_DNA"/>
</dbReference>
<proteinExistence type="predicted"/>
<evidence type="ECO:0000313" key="1">
    <source>
        <dbReference type="EMBL" id="KGE65569.1"/>
    </source>
</evidence>
<dbReference type="InterPro" id="IPR029044">
    <property type="entry name" value="Nucleotide-diphossugar_trans"/>
</dbReference>
<dbReference type="RefSeq" id="WP_038849415.1">
    <property type="nucleotide sequence ID" value="NZ_ASGY01000179.1"/>
</dbReference>
<reference evidence="1 2" key="1">
    <citation type="journal article" date="2013" name="Genome Announc.">
        <title>Draft Genome Sequence of Pseudomonas fluorescens LMG 5329, a White Line-Inducing Principle-Producing Bioindicator for the Mushroom Pathogen Pseudomonas tolaasii.</title>
        <authorList>
            <person name="Ghequire M.G."/>
            <person name="Rokni-Zadeh H."/>
            <person name="Zarrineh P."/>
            <person name="De Mot R."/>
        </authorList>
    </citation>
    <scope>NUCLEOTIDE SEQUENCE [LARGE SCALE GENOMIC DNA]</scope>
    <source>
        <strain evidence="1 2">LMG 5329</strain>
    </source>
</reference>
<sequence length="360" mass="41233">MNTAPPTPRPQLVYLVFGAETYHQEAVFSIASALAHLGTTQNMPLDIQVFSDNPTPYAGLPVQVHALDDATRQRWSEPHGYHFRTKHVLLRQVLETSERALLIDTDTFFHDSPMALFERVAPGTLLCNAFHAKYGDNCESVLYEALANYLADKGVADDDMWLLNSGVMGLARQDAHLLEHSIELMDELFPMAHGAYTLEEFCLSVAAYRQVNVRQCPDLIHHYWSRKQLFRAKVKAWIIKHAATPVSAEALADTRKVSAHLPRPPRLQRLMYKLITLALPKRKQQFIREILYGCYEHENEFDQACGPVWWDKARQNQAERQKCPVDAHQLEHWFANPLVRLILGERRAAIYEHLMTSEAK</sequence>
<accession>A0A0A1YX63</accession>